<evidence type="ECO:0000256" key="2">
    <source>
        <dbReference type="ARBA" id="ARBA00022670"/>
    </source>
</evidence>
<dbReference type="GO" id="GO:0070139">
    <property type="term" value="F:SUMO-specific endopeptidase activity"/>
    <property type="evidence" value="ECO:0000318"/>
    <property type="project" value="GO_Central"/>
</dbReference>
<dbReference type="OrthoDB" id="442460at2759"/>
<dbReference type="Gene3D" id="3.30.310.130">
    <property type="entry name" value="Ubiquitin-related"/>
    <property type="match status" value="1"/>
</dbReference>
<feature type="compositionally biased region" description="Polar residues" evidence="5">
    <location>
        <begin position="189"/>
        <end position="238"/>
    </location>
</feature>
<dbReference type="PROSITE" id="PS50600">
    <property type="entry name" value="ULP_PROTEASE"/>
    <property type="match status" value="1"/>
</dbReference>
<keyword evidence="4" id="KW-0788">Thiol protease</keyword>
<dbReference type="Pfam" id="PF02902">
    <property type="entry name" value="Peptidase_C48"/>
    <property type="match status" value="1"/>
</dbReference>
<dbReference type="PANTHER" id="PTHR46915:SF2">
    <property type="entry name" value="UBIQUITIN-LIKE PROTEASE 4"/>
    <property type="match status" value="1"/>
</dbReference>
<dbReference type="GO" id="GO:0016929">
    <property type="term" value="F:deSUMOylase activity"/>
    <property type="evidence" value="ECO:0000318"/>
    <property type="project" value="GO_Central"/>
</dbReference>
<proteinExistence type="inferred from homology"/>
<name>A0A2C9UT96_MANES</name>
<comment type="similarity">
    <text evidence="1">Belongs to the peptidase C48 family.</text>
</comment>
<evidence type="ECO:0000256" key="4">
    <source>
        <dbReference type="ARBA" id="ARBA00022807"/>
    </source>
</evidence>
<comment type="caution">
    <text evidence="7">The sequence shown here is derived from an EMBL/GenBank/DDBJ whole genome shotgun (WGS) entry which is preliminary data.</text>
</comment>
<evidence type="ECO:0000313" key="8">
    <source>
        <dbReference type="Proteomes" id="UP000091857"/>
    </source>
</evidence>
<dbReference type="PANTHER" id="PTHR46915">
    <property type="entry name" value="UBIQUITIN-LIKE PROTEASE 4-RELATED"/>
    <property type="match status" value="1"/>
</dbReference>
<dbReference type="Gramene" id="Manes.12G029500.1.v8.1">
    <property type="protein sequence ID" value="Manes.12G029500.1.v8.1.CDS"/>
    <property type="gene ID" value="Manes.12G029500.v8.1"/>
</dbReference>
<dbReference type="Gene3D" id="1.10.418.20">
    <property type="match status" value="1"/>
</dbReference>
<organism evidence="7 8">
    <name type="scientific">Manihot esculenta</name>
    <name type="common">Cassava</name>
    <name type="synonym">Jatropha manihot</name>
    <dbReference type="NCBI Taxonomy" id="3983"/>
    <lineage>
        <taxon>Eukaryota</taxon>
        <taxon>Viridiplantae</taxon>
        <taxon>Streptophyta</taxon>
        <taxon>Embryophyta</taxon>
        <taxon>Tracheophyta</taxon>
        <taxon>Spermatophyta</taxon>
        <taxon>Magnoliopsida</taxon>
        <taxon>eudicotyledons</taxon>
        <taxon>Gunneridae</taxon>
        <taxon>Pentapetalae</taxon>
        <taxon>rosids</taxon>
        <taxon>fabids</taxon>
        <taxon>Malpighiales</taxon>
        <taxon>Euphorbiaceae</taxon>
        <taxon>Crotonoideae</taxon>
        <taxon>Manihoteae</taxon>
        <taxon>Manihot</taxon>
    </lineage>
</organism>
<evidence type="ECO:0000313" key="7">
    <source>
        <dbReference type="EMBL" id="OAY34560.1"/>
    </source>
</evidence>
<evidence type="ECO:0000256" key="5">
    <source>
        <dbReference type="SAM" id="MobiDB-lite"/>
    </source>
</evidence>
<evidence type="ECO:0000259" key="6">
    <source>
        <dbReference type="PROSITE" id="PS50600"/>
    </source>
</evidence>
<dbReference type="AlphaFoldDB" id="A0A2C9UT96"/>
<reference evidence="8" key="1">
    <citation type="journal article" date="2016" name="Nat. Biotechnol.">
        <title>Sequencing wild and cultivated cassava and related species reveals extensive interspecific hybridization and genetic diversity.</title>
        <authorList>
            <person name="Bredeson J.V."/>
            <person name="Lyons J.B."/>
            <person name="Prochnik S.E."/>
            <person name="Wu G.A."/>
            <person name="Ha C.M."/>
            <person name="Edsinger-Gonzales E."/>
            <person name="Grimwood J."/>
            <person name="Schmutz J."/>
            <person name="Rabbi I.Y."/>
            <person name="Egesi C."/>
            <person name="Nauluvula P."/>
            <person name="Lebot V."/>
            <person name="Ndunguru J."/>
            <person name="Mkamilo G."/>
            <person name="Bart R.S."/>
            <person name="Setter T.L."/>
            <person name="Gleadow R.M."/>
            <person name="Kulakow P."/>
            <person name="Ferguson M.E."/>
            <person name="Rounsley S."/>
            <person name="Rokhsar D.S."/>
        </authorList>
    </citation>
    <scope>NUCLEOTIDE SEQUENCE [LARGE SCALE GENOMIC DNA]</scope>
    <source>
        <strain evidence="8">cv. AM560-2</strain>
    </source>
</reference>
<protein>
    <recommendedName>
        <fullName evidence="6">Ubiquitin-like protease family profile domain-containing protein</fullName>
    </recommendedName>
</protein>
<dbReference type="Proteomes" id="UP000091857">
    <property type="component" value="Chromosome 12"/>
</dbReference>
<evidence type="ECO:0000256" key="1">
    <source>
        <dbReference type="ARBA" id="ARBA00005234"/>
    </source>
</evidence>
<dbReference type="InterPro" id="IPR038765">
    <property type="entry name" value="Papain-like_cys_pep_sf"/>
</dbReference>
<dbReference type="STRING" id="3983.A0A2C9UT96"/>
<dbReference type="GO" id="GO:0016926">
    <property type="term" value="P:protein desumoylation"/>
    <property type="evidence" value="ECO:0007669"/>
    <property type="project" value="UniProtKB-ARBA"/>
</dbReference>
<sequence length="548" mass="63014">MEEENSKKRPLDLDWNVILDSNDDEPPSILIVKGDKQHPKPSQMSSDHLLREDCASLTDRELEAAIKRYNVNIANLGPVLPDKGEKLRALLKGYEDEHRRRNLGRLGMEVDLCEKPTQLISSGGFKQQNASSEVHSRSEFASIFNRKMEEKTDNRVVKAFDKELSYLGRCNCPKMRSNGALSQRRRQQGHSLSQNSPCQPARSLSHNGNKHVTSNSDQMGRASSSPFYHNGENFSSNFPKKKDTCQVNGSRPTKGQTVVLVEEDEIQPVETIEPEIKLTECMKGAKIYYPSRDDPESVEICYSDINCLAPEGFLTSPIMNFYIRYLRLQISPTNKSTCDYHFFNTFFYKKLKQAVSHKGSDKGSFFVKFRRWWKGVNIFQKAYVFIPIHEDLHWSLVIVSIPDREDESGPIILHLDSLGLHSSKSVFEDIRSYLIEEWNYMNQEVSPSDLPIADHIWKKLPCKIDEKKIEVPQQKNDYDCGLFVLFFMERFIEEAPERLKKKDLAMFGKRWFRPEEASGLRVKIRKLLINEFQNAKVSSPLSSDCASP</sequence>
<keyword evidence="3" id="KW-0378">Hydrolase</keyword>
<gene>
    <name evidence="7" type="ORF">MANES_12G029500v8</name>
</gene>
<keyword evidence="8" id="KW-1185">Reference proteome</keyword>
<dbReference type="GO" id="GO:0006508">
    <property type="term" value="P:proteolysis"/>
    <property type="evidence" value="ECO:0007669"/>
    <property type="project" value="UniProtKB-KW"/>
</dbReference>
<dbReference type="SUPFAM" id="SSF54001">
    <property type="entry name" value="Cysteine proteinases"/>
    <property type="match status" value="1"/>
</dbReference>
<evidence type="ECO:0000256" key="3">
    <source>
        <dbReference type="ARBA" id="ARBA00022801"/>
    </source>
</evidence>
<dbReference type="InterPro" id="IPR003653">
    <property type="entry name" value="Peptidase_C48_C"/>
</dbReference>
<accession>A0A2C9UT96</accession>
<dbReference type="EMBL" id="CM004398">
    <property type="protein sequence ID" value="OAY34560.1"/>
    <property type="molecule type" value="Genomic_DNA"/>
</dbReference>
<dbReference type="GO" id="GO:0005634">
    <property type="term" value="C:nucleus"/>
    <property type="evidence" value="ECO:0000318"/>
    <property type="project" value="GO_Central"/>
</dbReference>
<keyword evidence="2" id="KW-0645">Protease</keyword>
<feature type="domain" description="Ubiquitin-like protease family profile" evidence="6">
    <location>
        <begin position="298"/>
        <end position="491"/>
    </location>
</feature>
<feature type="region of interest" description="Disordered" evidence="5">
    <location>
        <begin position="176"/>
        <end position="251"/>
    </location>
</feature>